<dbReference type="PANTHER" id="PTHR23151:SF90">
    <property type="entry name" value="DIHYDROLIPOYLLYSINE-RESIDUE ACETYLTRANSFERASE COMPONENT OF PYRUVATE DEHYDROGENASE COMPLEX, MITOCHONDRIAL-RELATED"/>
    <property type="match status" value="1"/>
</dbReference>
<dbReference type="InterPro" id="IPR001078">
    <property type="entry name" value="2-oxoacid_DH_actylTfrase"/>
</dbReference>
<evidence type="ECO:0000256" key="5">
    <source>
        <dbReference type="SAM" id="MobiDB-lite"/>
    </source>
</evidence>
<evidence type="ECO:0000256" key="3">
    <source>
        <dbReference type="ARBA" id="ARBA00022823"/>
    </source>
</evidence>
<keyword evidence="9" id="KW-1185">Reference proteome</keyword>
<dbReference type="InterPro" id="IPR000089">
    <property type="entry name" value="Biotin_lipoyl"/>
</dbReference>
<name>A0ABV4ZP26_9ACTN</name>
<protein>
    <recommendedName>
        <fullName evidence="4">Dihydrolipoamide acetyltransferase component of pyruvate dehydrogenase complex</fullName>
        <ecNumber evidence="4">2.3.1.-</ecNumber>
    </recommendedName>
</protein>
<dbReference type="Gene3D" id="2.40.50.100">
    <property type="match status" value="1"/>
</dbReference>
<dbReference type="InterPro" id="IPR023213">
    <property type="entry name" value="CAT-like_dom_sf"/>
</dbReference>
<dbReference type="InterPro" id="IPR045257">
    <property type="entry name" value="E2/Pdx1"/>
</dbReference>
<feature type="region of interest" description="Disordered" evidence="5">
    <location>
        <begin position="170"/>
        <end position="199"/>
    </location>
</feature>
<feature type="compositionally biased region" description="Low complexity" evidence="5">
    <location>
        <begin position="109"/>
        <end position="125"/>
    </location>
</feature>
<dbReference type="GO" id="GO:0016746">
    <property type="term" value="F:acyltransferase activity"/>
    <property type="evidence" value="ECO:0007669"/>
    <property type="project" value="UniProtKB-KW"/>
</dbReference>
<gene>
    <name evidence="8" type="ORF">ACE11A_14350</name>
</gene>
<dbReference type="PANTHER" id="PTHR23151">
    <property type="entry name" value="DIHYDROLIPOAMIDE ACETYL/SUCCINYL-TRANSFERASE-RELATED"/>
    <property type="match status" value="1"/>
</dbReference>
<evidence type="ECO:0000256" key="1">
    <source>
        <dbReference type="ARBA" id="ARBA00001938"/>
    </source>
</evidence>
<evidence type="ECO:0000313" key="8">
    <source>
        <dbReference type="EMBL" id="MFB4195535.1"/>
    </source>
</evidence>
<keyword evidence="3 4" id="KW-0450">Lipoyl</keyword>
<comment type="caution">
    <text evidence="8">The sequence shown here is derived from an EMBL/GenBank/DDBJ whole genome shotgun (WGS) entry which is preliminary data.</text>
</comment>
<feature type="compositionally biased region" description="Low complexity" evidence="5">
    <location>
        <begin position="170"/>
        <end position="191"/>
    </location>
</feature>
<reference evidence="8 9" key="1">
    <citation type="submission" date="2024-09" db="EMBL/GenBank/DDBJ databases">
        <title>Draft genome sequence of multifaceted antimicrobials producing Streptomyces sp. strain FH1.</title>
        <authorList>
            <person name="Hassan F."/>
            <person name="Ali H."/>
            <person name="Hassan N."/>
            <person name="Nawaz A."/>
        </authorList>
    </citation>
    <scope>NUCLEOTIDE SEQUENCE [LARGE SCALE GENOMIC DNA]</scope>
    <source>
        <strain evidence="8 9">FH1</strain>
    </source>
</reference>
<accession>A0ABV4ZP26</accession>
<proteinExistence type="inferred from homology"/>
<dbReference type="InterPro" id="IPR036625">
    <property type="entry name" value="E3-bd_dom_sf"/>
</dbReference>
<evidence type="ECO:0000313" key="9">
    <source>
        <dbReference type="Proteomes" id="UP001577267"/>
    </source>
</evidence>
<organism evidence="8 9">
    <name type="scientific">Streptomyces carpaticus</name>
    <dbReference type="NCBI Taxonomy" id="285558"/>
    <lineage>
        <taxon>Bacteria</taxon>
        <taxon>Bacillati</taxon>
        <taxon>Actinomycetota</taxon>
        <taxon>Actinomycetes</taxon>
        <taxon>Kitasatosporales</taxon>
        <taxon>Streptomycetaceae</taxon>
        <taxon>Streptomyces</taxon>
    </lineage>
</organism>
<dbReference type="InterPro" id="IPR011053">
    <property type="entry name" value="Single_hybrid_motif"/>
</dbReference>
<dbReference type="Gene3D" id="3.30.559.10">
    <property type="entry name" value="Chloramphenicol acetyltransferase-like domain"/>
    <property type="match status" value="1"/>
</dbReference>
<dbReference type="SUPFAM" id="SSF51230">
    <property type="entry name" value="Single hybrid motif"/>
    <property type="match status" value="1"/>
</dbReference>
<keyword evidence="4 8" id="KW-0808">Transferase</keyword>
<dbReference type="Proteomes" id="UP001577267">
    <property type="component" value="Unassembled WGS sequence"/>
</dbReference>
<comment type="cofactor">
    <cofactor evidence="1 4">
        <name>(R)-lipoate</name>
        <dbReference type="ChEBI" id="CHEBI:83088"/>
    </cofactor>
</comment>
<evidence type="ECO:0000259" key="7">
    <source>
        <dbReference type="PROSITE" id="PS51826"/>
    </source>
</evidence>
<dbReference type="EMBL" id="JBHGBT010000011">
    <property type="protein sequence ID" value="MFB4195535.1"/>
    <property type="molecule type" value="Genomic_DNA"/>
</dbReference>
<dbReference type="PROSITE" id="PS51826">
    <property type="entry name" value="PSBD"/>
    <property type="match status" value="1"/>
</dbReference>
<dbReference type="PROSITE" id="PS50968">
    <property type="entry name" value="BIOTINYL_LIPOYL"/>
    <property type="match status" value="1"/>
</dbReference>
<comment type="similarity">
    <text evidence="2 4">Belongs to the 2-oxoacid dehydrogenase family.</text>
</comment>
<dbReference type="InterPro" id="IPR004167">
    <property type="entry name" value="PSBD"/>
</dbReference>
<dbReference type="Pfam" id="PF02817">
    <property type="entry name" value="E3_binding"/>
    <property type="match status" value="1"/>
</dbReference>
<dbReference type="Pfam" id="PF00198">
    <property type="entry name" value="2-oxoacid_dh"/>
    <property type="match status" value="1"/>
</dbReference>
<dbReference type="Gene3D" id="4.10.320.10">
    <property type="entry name" value="E3-binding domain"/>
    <property type="match status" value="1"/>
</dbReference>
<keyword evidence="4 8" id="KW-0012">Acyltransferase</keyword>
<feature type="region of interest" description="Disordered" evidence="5">
    <location>
        <begin position="74"/>
        <end position="131"/>
    </location>
</feature>
<feature type="compositionally biased region" description="Pro residues" evidence="5">
    <location>
        <begin position="98"/>
        <end position="108"/>
    </location>
</feature>
<evidence type="ECO:0000256" key="2">
    <source>
        <dbReference type="ARBA" id="ARBA00007317"/>
    </source>
</evidence>
<dbReference type="RefSeq" id="WP_375063480.1">
    <property type="nucleotide sequence ID" value="NZ_JBHGBT010000011.1"/>
</dbReference>
<dbReference type="CDD" id="cd06849">
    <property type="entry name" value="lipoyl_domain"/>
    <property type="match status" value="1"/>
</dbReference>
<dbReference type="EC" id="2.3.1.-" evidence="4"/>
<dbReference type="SUPFAM" id="SSF47005">
    <property type="entry name" value="Peripheral subunit-binding domain of 2-oxo acid dehydrogenase complex"/>
    <property type="match status" value="1"/>
</dbReference>
<sequence length="425" mass="44152">MIDILMPRLSDTMEEGIISAWHKQPGDTVVPGDVLVDIETDKAIMEHEAYEAGTLAEILAAEGEHVAIGAPIARLDDGTGAPVTPQPQPQPRSEAAPPRDPGPRPPATGPDTGDTPAATAGTPTAPERRAATPLVRRLAHERGIDLSTVTGTGPGGRIVRADLDAAATAKAPATPVPADAGAPASAPPVAGEQDGRESVAEPFDAVRRAVATRLTESATTVPSFTVTASADVEDLLVLRGRLNASLDGPKITVNDLVVRAVALALREHPVVNASYSPEGRGHTLLHGRVHIGIAVSSPAGLLVPVVRDADRLAVTAISARARDLAERAAQRTLGTADMADGTFTISNLGMYGVEHFTAIINPPQGAILAVGAAREECAPAGETVVSRRRMRYTLTADHRIIDGAVAARFLATLTDLLEHPLRVLA</sequence>
<dbReference type="SUPFAM" id="SSF52777">
    <property type="entry name" value="CoA-dependent acyltransferases"/>
    <property type="match status" value="1"/>
</dbReference>
<feature type="domain" description="Lipoyl-binding" evidence="6">
    <location>
        <begin position="1"/>
        <end position="76"/>
    </location>
</feature>
<dbReference type="Pfam" id="PF00364">
    <property type="entry name" value="Biotin_lipoyl"/>
    <property type="match status" value="1"/>
</dbReference>
<evidence type="ECO:0000256" key="4">
    <source>
        <dbReference type="RuleBase" id="RU003423"/>
    </source>
</evidence>
<feature type="domain" description="Peripheral subunit-binding (PSBD)" evidence="7">
    <location>
        <begin position="130"/>
        <end position="167"/>
    </location>
</feature>
<evidence type="ECO:0000259" key="6">
    <source>
        <dbReference type="PROSITE" id="PS50968"/>
    </source>
</evidence>